<comment type="caution">
    <text evidence="6">The sequence shown here is derived from an EMBL/GenBank/DDBJ whole genome shotgun (WGS) entry which is preliminary data.</text>
</comment>
<dbReference type="AlphaFoldDB" id="A0AAD7FIU7"/>
<dbReference type="Proteomes" id="UP001221142">
    <property type="component" value="Unassembled WGS sequence"/>
</dbReference>
<keyword evidence="3" id="KW-0862">Zinc</keyword>
<dbReference type="Pfam" id="PF01753">
    <property type="entry name" value="zf-MYND"/>
    <property type="match status" value="1"/>
</dbReference>
<dbReference type="SUPFAM" id="SSF144232">
    <property type="entry name" value="HIT/MYND zinc finger-like"/>
    <property type="match status" value="1"/>
</dbReference>
<evidence type="ECO:0000256" key="2">
    <source>
        <dbReference type="ARBA" id="ARBA00022771"/>
    </source>
</evidence>
<reference evidence="6" key="1">
    <citation type="submission" date="2023-03" db="EMBL/GenBank/DDBJ databases">
        <title>Massive genome expansion in bonnet fungi (Mycena s.s.) driven by repeated elements and novel gene families across ecological guilds.</title>
        <authorList>
            <consortium name="Lawrence Berkeley National Laboratory"/>
            <person name="Harder C.B."/>
            <person name="Miyauchi S."/>
            <person name="Viragh M."/>
            <person name="Kuo A."/>
            <person name="Thoen E."/>
            <person name="Andreopoulos B."/>
            <person name="Lu D."/>
            <person name="Skrede I."/>
            <person name="Drula E."/>
            <person name="Henrissat B."/>
            <person name="Morin E."/>
            <person name="Kohler A."/>
            <person name="Barry K."/>
            <person name="LaButti K."/>
            <person name="Morin E."/>
            <person name="Salamov A."/>
            <person name="Lipzen A."/>
            <person name="Mereny Z."/>
            <person name="Hegedus B."/>
            <person name="Baldrian P."/>
            <person name="Stursova M."/>
            <person name="Weitz H."/>
            <person name="Taylor A."/>
            <person name="Grigoriev I.V."/>
            <person name="Nagy L.G."/>
            <person name="Martin F."/>
            <person name="Kauserud H."/>
        </authorList>
    </citation>
    <scope>NUCLEOTIDE SEQUENCE</scope>
    <source>
        <strain evidence="6">9284</strain>
    </source>
</reference>
<evidence type="ECO:0000313" key="6">
    <source>
        <dbReference type="EMBL" id="KAJ7626203.1"/>
    </source>
</evidence>
<evidence type="ECO:0000259" key="5">
    <source>
        <dbReference type="PROSITE" id="PS50865"/>
    </source>
</evidence>
<accession>A0AAD7FIU7</accession>
<evidence type="ECO:0000256" key="4">
    <source>
        <dbReference type="PROSITE-ProRule" id="PRU00134"/>
    </source>
</evidence>
<evidence type="ECO:0000313" key="7">
    <source>
        <dbReference type="Proteomes" id="UP001221142"/>
    </source>
</evidence>
<keyword evidence="1" id="KW-0479">Metal-binding</keyword>
<keyword evidence="7" id="KW-1185">Reference proteome</keyword>
<protein>
    <recommendedName>
        <fullName evidence="5">MYND-type domain-containing protein</fullName>
    </recommendedName>
</protein>
<dbReference type="Gene3D" id="6.10.140.2220">
    <property type="match status" value="1"/>
</dbReference>
<dbReference type="EMBL" id="JARKIF010000012">
    <property type="protein sequence ID" value="KAJ7626203.1"/>
    <property type="molecule type" value="Genomic_DNA"/>
</dbReference>
<dbReference type="InterPro" id="IPR044508">
    <property type="entry name" value="At5g50450/At1g67340-like"/>
</dbReference>
<name>A0AAD7FIU7_9AGAR</name>
<organism evidence="6 7">
    <name type="scientific">Roridomyces roridus</name>
    <dbReference type="NCBI Taxonomy" id="1738132"/>
    <lineage>
        <taxon>Eukaryota</taxon>
        <taxon>Fungi</taxon>
        <taxon>Dikarya</taxon>
        <taxon>Basidiomycota</taxon>
        <taxon>Agaricomycotina</taxon>
        <taxon>Agaricomycetes</taxon>
        <taxon>Agaricomycetidae</taxon>
        <taxon>Agaricales</taxon>
        <taxon>Marasmiineae</taxon>
        <taxon>Mycenaceae</taxon>
        <taxon>Roridomyces</taxon>
    </lineage>
</organism>
<evidence type="ECO:0000256" key="1">
    <source>
        <dbReference type="ARBA" id="ARBA00022723"/>
    </source>
</evidence>
<dbReference type="PANTHER" id="PTHR46758:SF2">
    <property type="entry name" value="OJ1485_B09.11 PROTEIN"/>
    <property type="match status" value="1"/>
</dbReference>
<proteinExistence type="predicted"/>
<dbReference type="InterPro" id="IPR002893">
    <property type="entry name" value="Znf_MYND"/>
</dbReference>
<dbReference type="GO" id="GO:0008270">
    <property type="term" value="F:zinc ion binding"/>
    <property type="evidence" value="ECO:0007669"/>
    <property type="project" value="UniProtKB-KW"/>
</dbReference>
<evidence type="ECO:0000256" key="3">
    <source>
        <dbReference type="ARBA" id="ARBA00022833"/>
    </source>
</evidence>
<keyword evidence="2 4" id="KW-0863">Zinc-finger</keyword>
<gene>
    <name evidence="6" type="ORF">FB45DRAFT_923172</name>
</gene>
<sequence>MQAAHPEITKQLPDLLRDVLPRALVYYPVIVEMKQALANVEPPSSDGEFARSGLYACWSDMKAIFELRAATITLWETEGRPSPLSCYNLECAKVLNRDKFRRCSACQTAAYCSQACQRVDWTDGHREDCRLHQEAPRAFPRAGLCHRDKLFIRMIVHMDYRRLRVLVTMEMVRFMAENPDTPLVVNFDYTRGTPDISVFPISTSNGSEILSPYLRRLARAGGRLVAHTIRFGCGIPTFNVVWPLCAPTLEFNDGLKQIAREAKGLEEAELKSRVVKLTERTNRKDTEEGYYG</sequence>
<dbReference type="PANTHER" id="PTHR46758">
    <property type="entry name" value="MYND DOMAIN-CONTAINING"/>
    <property type="match status" value="1"/>
</dbReference>
<feature type="domain" description="MYND-type" evidence="5">
    <location>
        <begin position="88"/>
        <end position="129"/>
    </location>
</feature>
<dbReference type="PROSITE" id="PS50865">
    <property type="entry name" value="ZF_MYND_2"/>
    <property type="match status" value="1"/>
</dbReference>